<sequence>MSTNSATGKKPNVFFYADFNLDNLVQLSERLRGPPALHGPHGNITERLLASEAATLKYVQKNTTIPVPEVFYYSSTYDNDIGIPFILMSKAPGEPLSKFNWQTHPHEQPVSRRAGRPVTDEEKLFDLRFSTIGSLLEGDEGYYVGECLSPGHVFEDRGTIEDMERGPFHSESEYFVSLATALRLHAEQLPMGYHVLRAPLPVPQEYSNFAEYHAATDRWNDFATIGGLAESSANRFQYCLASELLQDTIIPNMTNPSACPPAPGFPLYHHDISTQNLFIDDDMNAICIIDWDFSSTVPPDQLLSTPGLPHPRDLVLDEPLSNAFQTGFEAENERSGRKHALGPDDWKRGQMIPRFMRLVNQDALQDYHHLEALCLLAQARREDEDDQGGIDEPGLATALVTRAAAPNAVALADELAADDEPECDIREREKKYFDVCGAQRRALAQKVALTSSMNLRFVADARLWRYMAKVLDDRGGVELESRAPGGVSTAEVESVAGEGACQG</sequence>
<dbReference type="EMBL" id="MU865923">
    <property type="protein sequence ID" value="KAK4452739.1"/>
    <property type="molecule type" value="Genomic_DNA"/>
</dbReference>
<dbReference type="SUPFAM" id="SSF56112">
    <property type="entry name" value="Protein kinase-like (PK-like)"/>
    <property type="match status" value="1"/>
</dbReference>
<keyword evidence="2" id="KW-1185">Reference proteome</keyword>
<reference evidence="1" key="1">
    <citation type="journal article" date="2023" name="Mol. Phylogenet. Evol.">
        <title>Genome-scale phylogeny and comparative genomics of the fungal order Sordariales.</title>
        <authorList>
            <person name="Hensen N."/>
            <person name="Bonometti L."/>
            <person name="Westerberg I."/>
            <person name="Brannstrom I.O."/>
            <person name="Guillou S."/>
            <person name="Cros-Aarteil S."/>
            <person name="Calhoun S."/>
            <person name="Haridas S."/>
            <person name="Kuo A."/>
            <person name="Mondo S."/>
            <person name="Pangilinan J."/>
            <person name="Riley R."/>
            <person name="LaButti K."/>
            <person name="Andreopoulos B."/>
            <person name="Lipzen A."/>
            <person name="Chen C."/>
            <person name="Yan M."/>
            <person name="Daum C."/>
            <person name="Ng V."/>
            <person name="Clum A."/>
            <person name="Steindorff A."/>
            <person name="Ohm R.A."/>
            <person name="Martin F."/>
            <person name="Silar P."/>
            <person name="Natvig D.O."/>
            <person name="Lalanne C."/>
            <person name="Gautier V."/>
            <person name="Ament-Velasquez S.L."/>
            <person name="Kruys A."/>
            <person name="Hutchinson M.I."/>
            <person name="Powell A.J."/>
            <person name="Barry K."/>
            <person name="Miller A.N."/>
            <person name="Grigoriev I.V."/>
            <person name="Debuchy R."/>
            <person name="Gladieux P."/>
            <person name="Hiltunen Thoren M."/>
            <person name="Johannesson H."/>
        </authorList>
    </citation>
    <scope>NUCLEOTIDE SEQUENCE</scope>
    <source>
        <strain evidence="1">PSN243</strain>
    </source>
</reference>
<evidence type="ECO:0008006" key="3">
    <source>
        <dbReference type="Google" id="ProtNLM"/>
    </source>
</evidence>
<evidence type="ECO:0000313" key="2">
    <source>
        <dbReference type="Proteomes" id="UP001321760"/>
    </source>
</evidence>
<comment type="caution">
    <text evidence="1">The sequence shown here is derived from an EMBL/GenBank/DDBJ whole genome shotgun (WGS) entry which is preliminary data.</text>
</comment>
<gene>
    <name evidence="1" type="ORF">QBC34DRAFT_398176</name>
</gene>
<dbReference type="InterPro" id="IPR051678">
    <property type="entry name" value="AGP_Transferase"/>
</dbReference>
<proteinExistence type="predicted"/>
<dbReference type="InterPro" id="IPR011009">
    <property type="entry name" value="Kinase-like_dom_sf"/>
</dbReference>
<accession>A0AAV9GY86</accession>
<dbReference type="PANTHER" id="PTHR21310:SF15">
    <property type="entry name" value="AMINOGLYCOSIDE PHOSPHOTRANSFERASE DOMAIN-CONTAINING PROTEIN"/>
    <property type="match status" value="1"/>
</dbReference>
<reference evidence="1" key="2">
    <citation type="submission" date="2023-05" db="EMBL/GenBank/DDBJ databases">
        <authorList>
            <consortium name="Lawrence Berkeley National Laboratory"/>
            <person name="Steindorff A."/>
            <person name="Hensen N."/>
            <person name="Bonometti L."/>
            <person name="Westerberg I."/>
            <person name="Brannstrom I.O."/>
            <person name="Guillou S."/>
            <person name="Cros-Aarteil S."/>
            <person name="Calhoun S."/>
            <person name="Haridas S."/>
            <person name="Kuo A."/>
            <person name="Mondo S."/>
            <person name="Pangilinan J."/>
            <person name="Riley R."/>
            <person name="Labutti K."/>
            <person name="Andreopoulos B."/>
            <person name="Lipzen A."/>
            <person name="Chen C."/>
            <person name="Yanf M."/>
            <person name="Daum C."/>
            <person name="Ng V."/>
            <person name="Clum A."/>
            <person name="Ohm R."/>
            <person name="Martin F."/>
            <person name="Silar P."/>
            <person name="Natvig D."/>
            <person name="Lalanne C."/>
            <person name="Gautier V."/>
            <person name="Ament-Velasquez S.L."/>
            <person name="Kruys A."/>
            <person name="Hutchinson M.I."/>
            <person name="Powell A.J."/>
            <person name="Barry K."/>
            <person name="Miller A.N."/>
            <person name="Grigoriev I.V."/>
            <person name="Debuchy R."/>
            <person name="Gladieux P."/>
            <person name="Thoren M.H."/>
            <person name="Johannesson H."/>
        </authorList>
    </citation>
    <scope>NUCLEOTIDE SEQUENCE</scope>
    <source>
        <strain evidence="1">PSN243</strain>
    </source>
</reference>
<organism evidence="1 2">
    <name type="scientific">Podospora aff. communis PSN243</name>
    <dbReference type="NCBI Taxonomy" id="3040156"/>
    <lineage>
        <taxon>Eukaryota</taxon>
        <taxon>Fungi</taxon>
        <taxon>Dikarya</taxon>
        <taxon>Ascomycota</taxon>
        <taxon>Pezizomycotina</taxon>
        <taxon>Sordariomycetes</taxon>
        <taxon>Sordariomycetidae</taxon>
        <taxon>Sordariales</taxon>
        <taxon>Podosporaceae</taxon>
        <taxon>Podospora</taxon>
    </lineage>
</organism>
<protein>
    <recommendedName>
        <fullName evidence="3">Aminoglycoside phosphotransferase domain-containing protein</fullName>
    </recommendedName>
</protein>
<evidence type="ECO:0000313" key="1">
    <source>
        <dbReference type="EMBL" id="KAK4452739.1"/>
    </source>
</evidence>
<name>A0AAV9GY86_9PEZI</name>
<dbReference type="Proteomes" id="UP001321760">
    <property type="component" value="Unassembled WGS sequence"/>
</dbReference>
<dbReference type="AlphaFoldDB" id="A0AAV9GY86"/>
<dbReference type="PANTHER" id="PTHR21310">
    <property type="entry name" value="AMINOGLYCOSIDE PHOSPHOTRANSFERASE-RELATED-RELATED"/>
    <property type="match status" value="1"/>
</dbReference>